<name>A0A4Y2LM71_ARAVE</name>
<dbReference type="OrthoDB" id="1099063at2759"/>
<dbReference type="Proteomes" id="UP000499080">
    <property type="component" value="Unassembled WGS sequence"/>
</dbReference>
<reference evidence="1 2" key="1">
    <citation type="journal article" date="2019" name="Sci. Rep.">
        <title>Orb-weaving spider Araneus ventricosus genome elucidates the spidroin gene catalogue.</title>
        <authorList>
            <person name="Kono N."/>
            <person name="Nakamura H."/>
            <person name="Ohtoshi R."/>
            <person name="Moran D.A.P."/>
            <person name="Shinohara A."/>
            <person name="Yoshida Y."/>
            <person name="Fujiwara M."/>
            <person name="Mori M."/>
            <person name="Tomita M."/>
            <person name="Arakawa K."/>
        </authorList>
    </citation>
    <scope>NUCLEOTIDE SEQUENCE [LARGE SCALE GENOMIC DNA]</scope>
</reference>
<gene>
    <name evidence="1" type="ORF">AVEN_13524_1</name>
</gene>
<organism evidence="1 2">
    <name type="scientific">Araneus ventricosus</name>
    <name type="common">Orbweaver spider</name>
    <name type="synonym">Epeira ventricosa</name>
    <dbReference type="NCBI Taxonomy" id="182803"/>
    <lineage>
        <taxon>Eukaryota</taxon>
        <taxon>Metazoa</taxon>
        <taxon>Ecdysozoa</taxon>
        <taxon>Arthropoda</taxon>
        <taxon>Chelicerata</taxon>
        <taxon>Arachnida</taxon>
        <taxon>Araneae</taxon>
        <taxon>Araneomorphae</taxon>
        <taxon>Entelegynae</taxon>
        <taxon>Araneoidea</taxon>
        <taxon>Araneidae</taxon>
        <taxon>Araneus</taxon>
    </lineage>
</organism>
<protein>
    <submittedName>
        <fullName evidence="1">Uncharacterized protein</fullName>
    </submittedName>
</protein>
<comment type="caution">
    <text evidence="1">The sequence shown here is derived from an EMBL/GenBank/DDBJ whole genome shotgun (WGS) entry which is preliminary data.</text>
</comment>
<sequence length="170" mass="19392">MTRPTPPLQASAPYQREDVWPLRMICVQQAPYTADLQWNRVSNLRPSGPKVETLPLGHRGLETEIGNQASMCNSSNIDYGNNRKALILNRFPWPRWPSGKVSALKAGGSRFETRFLSRSTVYCTISTLKLYVGGQTSSRWCGWAGWREGCRHWCRLPHQTMFKITRAIPK</sequence>
<evidence type="ECO:0000313" key="1">
    <source>
        <dbReference type="EMBL" id="GBN15722.1"/>
    </source>
</evidence>
<accession>A0A4Y2LM71</accession>
<proteinExistence type="predicted"/>
<keyword evidence="2" id="KW-1185">Reference proteome</keyword>
<dbReference type="AlphaFoldDB" id="A0A4Y2LM71"/>
<evidence type="ECO:0000313" key="2">
    <source>
        <dbReference type="Proteomes" id="UP000499080"/>
    </source>
</evidence>
<dbReference type="EMBL" id="BGPR01006055">
    <property type="protein sequence ID" value="GBN15722.1"/>
    <property type="molecule type" value="Genomic_DNA"/>
</dbReference>